<keyword evidence="2" id="KW-1185">Reference proteome</keyword>
<evidence type="ECO:0000313" key="2">
    <source>
        <dbReference type="Proteomes" id="UP000789525"/>
    </source>
</evidence>
<feature type="non-terminal residue" evidence="1">
    <location>
        <position position="1"/>
    </location>
</feature>
<sequence>SPPTELSTQTILQWSTYDLISHELTMSHPKSVLSSSYIIRKSLIRKHFLHRAIQAYLAKNSDSALIDSIPKTWDIEITHADELDELWIDELYDLADILPDDIAESDGNSSDKWFILKPGMADRGMGIRLFRSKAGLQRVFESFEEDSEESVGSLSDGEDDPTRVVTGHLRHFVIQ</sequence>
<dbReference type="EMBL" id="CAJVPT010066679">
    <property type="protein sequence ID" value="CAG8773795.1"/>
    <property type="molecule type" value="Genomic_DNA"/>
</dbReference>
<proteinExistence type="predicted"/>
<gene>
    <name evidence="1" type="ORF">ACOLOM_LOCUS13973</name>
</gene>
<dbReference type="Proteomes" id="UP000789525">
    <property type="component" value="Unassembled WGS sequence"/>
</dbReference>
<feature type="non-terminal residue" evidence="1">
    <location>
        <position position="175"/>
    </location>
</feature>
<organism evidence="1 2">
    <name type="scientific">Acaulospora colombiana</name>
    <dbReference type="NCBI Taxonomy" id="27376"/>
    <lineage>
        <taxon>Eukaryota</taxon>
        <taxon>Fungi</taxon>
        <taxon>Fungi incertae sedis</taxon>
        <taxon>Mucoromycota</taxon>
        <taxon>Glomeromycotina</taxon>
        <taxon>Glomeromycetes</taxon>
        <taxon>Diversisporales</taxon>
        <taxon>Acaulosporaceae</taxon>
        <taxon>Acaulospora</taxon>
    </lineage>
</organism>
<protein>
    <submittedName>
        <fullName evidence="1">17583_t:CDS:1</fullName>
    </submittedName>
</protein>
<name>A0ACA9R264_9GLOM</name>
<reference evidence="1" key="1">
    <citation type="submission" date="2021-06" db="EMBL/GenBank/DDBJ databases">
        <authorList>
            <person name="Kallberg Y."/>
            <person name="Tangrot J."/>
            <person name="Rosling A."/>
        </authorList>
    </citation>
    <scope>NUCLEOTIDE SEQUENCE</scope>
    <source>
        <strain evidence="1">CL356</strain>
    </source>
</reference>
<evidence type="ECO:0000313" key="1">
    <source>
        <dbReference type="EMBL" id="CAG8773795.1"/>
    </source>
</evidence>
<comment type="caution">
    <text evidence="1">The sequence shown here is derived from an EMBL/GenBank/DDBJ whole genome shotgun (WGS) entry which is preliminary data.</text>
</comment>
<accession>A0ACA9R264</accession>